<feature type="compositionally biased region" description="Basic and acidic residues" evidence="1">
    <location>
        <begin position="237"/>
        <end position="249"/>
    </location>
</feature>
<dbReference type="EMBL" id="JAPZBQ010000002">
    <property type="protein sequence ID" value="KAJ5345017.1"/>
    <property type="molecule type" value="Genomic_DNA"/>
</dbReference>
<dbReference type="AlphaFoldDB" id="A0A9W9QT07"/>
<evidence type="ECO:0000313" key="2">
    <source>
        <dbReference type="EMBL" id="KAJ5345017.1"/>
    </source>
</evidence>
<name>A0A9W9QT07_PENBR</name>
<accession>A0A9W9QT07</accession>
<protein>
    <submittedName>
        <fullName evidence="2">Uncharacterized protein</fullName>
    </submittedName>
</protein>
<proteinExistence type="predicted"/>
<sequence length="599" mass="67291">MDRFYNLLFPKAEPAEPPAMAINDESRKEVRKRTPIPLSFELMRQTEIFIEETLYPQAFTLLLDALSSGNVSSESGTVASTPVVIPQPQHLAIAATMLVHPFTTTRARLDAEKEAPNIALRLLRLTNALVGPTAAQFHTAFAFTHFETSRNGKLRADSPALNGTMCEDKRTGWEASYSGGRSVWNEAEDFWHAVGWALNCSVLHQAQWKHWHLWLQFMCQVLEDDWEDRAAKYTQAREEELVQRSHEEAPSGVEPAEQGIHKKSGRPRKGDAKQDDGLEIYRQSLIFQYITSNDTFGRDRRIMRSVFADGTPRSAEFRAVFEDEIKTPRDKSSSNKKKRVGVDLSKGEYGDYQNDSHEDYASSGKESSRPVAMAPGRQLRQTKRSRRARNTKGGATDSDAELTDTAVDHNNGIGSLGGYNSLALRQRLFGLLFKVSATLPKDFTPPNEISHMLAENIRDLPLPVFQHMVTSSNLPRLGPDEHCSLCQSLFRFMVESSARAPPPGNDLLTQSDLEKYYFPYKAASPSTASNAKISILLEAMMTLLHNEKMLSATPELKEAARVGVERRESACHSHSGSVEAAYLRESHFRIWFMIDFILP</sequence>
<gene>
    <name evidence="2" type="ORF">N7452_003021</name>
</gene>
<feature type="region of interest" description="Disordered" evidence="1">
    <location>
        <begin position="237"/>
        <end position="275"/>
    </location>
</feature>
<organism evidence="2 3">
    <name type="scientific">Penicillium brevicompactum</name>
    <dbReference type="NCBI Taxonomy" id="5074"/>
    <lineage>
        <taxon>Eukaryota</taxon>
        <taxon>Fungi</taxon>
        <taxon>Dikarya</taxon>
        <taxon>Ascomycota</taxon>
        <taxon>Pezizomycotina</taxon>
        <taxon>Eurotiomycetes</taxon>
        <taxon>Eurotiomycetidae</taxon>
        <taxon>Eurotiales</taxon>
        <taxon>Aspergillaceae</taxon>
        <taxon>Penicillium</taxon>
    </lineage>
</organism>
<evidence type="ECO:0000313" key="3">
    <source>
        <dbReference type="Proteomes" id="UP001147695"/>
    </source>
</evidence>
<comment type="caution">
    <text evidence="2">The sequence shown here is derived from an EMBL/GenBank/DDBJ whole genome shotgun (WGS) entry which is preliminary data.</text>
</comment>
<dbReference type="Proteomes" id="UP001147695">
    <property type="component" value="Unassembled WGS sequence"/>
</dbReference>
<feature type="region of interest" description="Disordered" evidence="1">
    <location>
        <begin position="327"/>
        <end position="403"/>
    </location>
</feature>
<feature type="compositionally biased region" description="Basic residues" evidence="1">
    <location>
        <begin position="380"/>
        <end position="390"/>
    </location>
</feature>
<reference evidence="2" key="2">
    <citation type="journal article" date="2023" name="IMA Fungus">
        <title>Comparative genomic study of the Penicillium genus elucidates a diverse pangenome and 15 lateral gene transfer events.</title>
        <authorList>
            <person name="Petersen C."/>
            <person name="Sorensen T."/>
            <person name="Nielsen M.R."/>
            <person name="Sondergaard T.E."/>
            <person name="Sorensen J.L."/>
            <person name="Fitzpatrick D.A."/>
            <person name="Frisvad J.C."/>
            <person name="Nielsen K.L."/>
        </authorList>
    </citation>
    <scope>NUCLEOTIDE SEQUENCE</scope>
    <source>
        <strain evidence="2">IBT 35673</strain>
    </source>
</reference>
<evidence type="ECO:0000256" key="1">
    <source>
        <dbReference type="SAM" id="MobiDB-lite"/>
    </source>
</evidence>
<feature type="compositionally biased region" description="Basic and acidic residues" evidence="1">
    <location>
        <begin position="345"/>
        <end position="360"/>
    </location>
</feature>
<reference evidence="2" key="1">
    <citation type="submission" date="2022-12" db="EMBL/GenBank/DDBJ databases">
        <authorList>
            <person name="Petersen C."/>
        </authorList>
    </citation>
    <scope>NUCLEOTIDE SEQUENCE</scope>
    <source>
        <strain evidence="2">IBT 35673</strain>
    </source>
</reference>